<evidence type="ECO:0000313" key="4">
    <source>
        <dbReference type="Ensembl" id="ENSZLMP00000002340.1"/>
    </source>
</evidence>
<dbReference type="InterPro" id="IPR035976">
    <property type="entry name" value="Sushi/SCR/CCP_sf"/>
</dbReference>
<protein>
    <recommendedName>
        <fullName evidence="3">Sushi domain-containing protein</fullName>
    </recommendedName>
</protein>
<reference evidence="4" key="2">
    <citation type="submission" date="2025-09" db="UniProtKB">
        <authorList>
            <consortium name="Ensembl"/>
        </authorList>
    </citation>
    <scope>IDENTIFICATION</scope>
</reference>
<keyword evidence="2" id="KW-0768">Sushi</keyword>
<evidence type="ECO:0000259" key="3">
    <source>
        <dbReference type="PROSITE" id="PS50923"/>
    </source>
</evidence>
<dbReference type="AlphaFoldDB" id="A0A8D2QLL6"/>
<accession>A0A8D2QLL6</accession>
<dbReference type="Pfam" id="PF00084">
    <property type="entry name" value="Sushi"/>
    <property type="match status" value="1"/>
</dbReference>
<dbReference type="Proteomes" id="UP000694401">
    <property type="component" value="Unassembled WGS sequence"/>
</dbReference>
<evidence type="ECO:0000256" key="1">
    <source>
        <dbReference type="ARBA" id="ARBA00023157"/>
    </source>
</evidence>
<keyword evidence="1" id="KW-1015">Disulfide bond</keyword>
<dbReference type="CDD" id="cd00033">
    <property type="entry name" value="CCP"/>
    <property type="match status" value="1"/>
</dbReference>
<keyword evidence="5" id="KW-1185">Reference proteome</keyword>
<dbReference type="SMART" id="SM00032">
    <property type="entry name" value="CCP"/>
    <property type="match status" value="1"/>
</dbReference>
<organism evidence="4 5">
    <name type="scientific">Zosterops lateralis melanops</name>
    <dbReference type="NCBI Taxonomy" id="1220523"/>
    <lineage>
        <taxon>Eukaryota</taxon>
        <taxon>Metazoa</taxon>
        <taxon>Chordata</taxon>
        <taxon>Craniata</taxon>
        <taxon>Vertebrata</taxon>
        <taxon>Euteleostomi</taxon>
        <taxon>Archelosauria</taxon>
        <taxon>Archosauria</taxon>
        <taxon>Dinosauria</taxon>
        <taxon>Saurischia</taxon>
        <taxon>Theropoda</taxon>
        <taxon>Coelurosauria</taxon>
        <taxon>Aves</taxon>
        <taxon>Neognathae</taxon>
        <taxon>Neoaves</taxon>
        <taxon>Telluraves</taxon>
        <taxon>Australaves</taxon>
        <taxon>Passeriformes</taxon>
        <taxon>Sylvioidea</taxon>
        <taxon>Zosteropidae</taxon>
        <taxon>Zosterops</taxon>
    </lineage>
</organism>
<comment type="caution">
    <text evidence="2">Lacks conserved residue(s) required for the propagation of feature annotation.</text>
</comment>
<dbReference type="Gene3D" id="2.10.70.10">
    <property type="entry name" value="Complement Module, domain 1"/>
    <property type="match status" value="1"/>
</dbReference>
<evidence type="ECO:0000313" key="5">
    <source>
        <dbReference type="Proteomes" id="UP000694401"/>
    </source>
</evidence>
<dbReference type="InterPro" id="IPR000436">
    <property type="entry name" value="Sushi_SCR_CCP_dom"/>
</dbReference>
<reference evidence="4" key="1">
    <citation type="submission" date="2025-08" db="UniProtKB">
        <authorList>
            <consortium name="Ensembl"/>
        </authorList>
    </citation>
    <scope>IDENTIFICATION</scope>
</reference>
<feature type="domain" description="Sushi" evidence="3">
    <location>
        <begin position="64"/>
        <end position="127"/>
    </location>
</feature>
<name>A0A8D2QLL6_ZOSLA</name>
<evidence type="ECO:0000256" key="2">
    <source>
        <dbReference type="PROSITE-ProRule" id="PRU00302"/>
    </source>
</evidence>
<proteinExistence type="predicted"/>
<dbReference type="PROSITE" id="PS50923">
    <property type="entry name" value="SUSHI"/>
    <property type="match status" value="1"/>
</dbReference>
<sequence length="132" mass="14062">CCPPGFPLGSPWERGRLCVPCSVPRAVLRLCVLSPALCPLLCPQGSAQALCPVPSSVSPALSPGRCRSPPSVEFAELRRHFQPHGFPPGSRVSYSCRLGYALIPGVTPTITCLQNYTWSPLPRLCQPGGLPV</sequence>
<dbReference type="SUPFAM" id="SSF57535">
    <property type="entry name" value="Complement control module/SCR domain"/>
    <property type="match status" value="1"/>
</dbReference>
<dbReference type="Ensembl" id="ENSZLMT00000002428.1">
    <property type="protein sequence ID" value="ENSZLMP00000002340.1"/>
    <property type="gene ID" value="ENSZLMG00000001752.1"/>
</dbReference>